<comment type="caution">
    <text evidence="4">The sequence shown here is derived from an EMBL/GenBank/DDBJ whole genome shotgun (WGS) entry which is preliminary data.</text>
</comment>
<proteinExistence type="predicted"/>
<reference evidence="4 5" key="1">
    <citation type="submission" date="2024-04" db="EMBL/GenBank/DDBJ databases">
        <title>Aurantiacibacter sp. DGU6 16S ribosomal RNA gene Genome sequencing and assembly.</title>
        <authorList>
            <person name="Park S."/>
        </authorList>
    </citation>
    <scope>NUCLEOTIDE SEQUENCE [LARGE SCALE GENOMIC DNA]</scope>
    <source>
        <strain evidence="4 5">DGU6</strain>
    </source>
</reference>
<dbReference type="RefSeq" id="WP_341672781.1">
    <property type="nucleotide sequence ID" value="NZ_JBBYHV010000001.1"/>
</dbReference>
<keyword evidence="4" id="KW-0378">Hydrolase</keyword>
<dbReference type="Proteomes" id="UP001497045">
    <property type="component" value="Unassembled WGS sequence"/>
</dbReference>
<evidence type="ECO:0000256" key="1">
    <source>
        <dbReference type="ARBA" id="ARBA00001526"/>
    </source>
</evidence>
<dbReference type="SUPFAM" id="SSF56601">
    <property type="entry name" value="beta-lactamase/transpeptidase-like"/>
    <property type="match status" value="1"/>
</dbReference>
<keyword evidence="2" id="KW-0732">Signal</keyword>
<dbReference type="InterPro" id="IPR000871">
    <property type="entry name" value="Beta-lactam_class-A"/>
</dbReference>
<evidence type="ECO:0000259" key="3">
    <source>
        <dbReference type="Pfam" id="PF13354"/>
    </source>
</evidence>
<dbReference type="GO" id="GO:0016787">
    <property type="term" value="F:hydrolase activity"/>
    <property type="evidence" value="ECO:0007669"/>
    <property type="project" value="UniProtKB-KW"/>
</dbReference>
<sequence>MKRFLIICLAPVLALGLQGSPLRAQSAEDVERLEHRAEDIVAAMGGEAVYGEVFTDQFVEAVPATQFTAIQGQIESQFGPLIGVDSVEAVTPNGANIAIRFERGLASGQFTLENGEPYEVTGFLLTDVRPIGDSVEQLLADIATLPGETGVLVTSLVSGIEPVAASNADQQFAIGSTFKLYVLSALAHSIAAGERNWDDVVHLSERSYPGGQLQNWPLGSPVTLHTLATLMISNSDNTATDQLIAVLGREAVEAELVAASHSDPSATLPFLTTREMFVLKSTTSVDPGEYLAADLDWRRDALDSLGDVEPEMADVMAAFTGGPNLIDIEWFASPTDIARLLQRLAALEDDTALGVLAVNPSMSDSMQGAWDYAGYKGGSEPGVLNLTWLLRDDASGWQVVTLSWNNPEEVLDNARLEMLGMRAIALASAPAAD</sequence>
<evidence type="ECO:0000256" key="2">
    <source>
        <dbReference type="SAM" id="SignalP"/>
    </source>
</evidence>
<evidence type="ECO:0000313" key="5">
    <source>
        <dbReference type="Proteomes" id="UP001497045"/>
    </source>
</evidence>
<evidence type="ECO:0000313" key="4">
    <source>
        <dbReference type="EMBL" id="MEL1250259.1"/>
    </source>
</evidence>
<protein>
    <submittedName>
        <fullName evidence="4">Serine hydrolase</fullName>
    </submittedName>
</protein>
<dbReference type="Pfam" id="PF13354">
    <property type="entry name" value="Beta-lactamase2"/>
    <property type="match status" value="1"/>
</dbReference>
<keyword evidence="5" id="KW-1185">Reference proteome</keyword>
<name>A0ABU9ICV8_9SPHN</name>
<dbReference type="InterPro" id="IPR012338">
    <property type="entry name" value="Beta-lactam/transpept-like"/>
</dbReference>
<dbReference type="EMBL" id="JBBYHV010000001">
    <property type="protein sequence ID" value="MEL1250259.1"/>
    <property type="molecule type" value="Genomic_DNA"/>
</dbReference>
<comment type="catalytic activity">
    <reaction evidence="1">
        <text>a beta-lactam + H2O = a substituted beta-amino acid</text>
        <dbReference type="Rhea" id="RHEA:20401"/>
        <dbReference type="ChEBI" id="CHEBI:15377"/>
        <dbReference type="ChEBI" id="CHEBI:35627"/>
        <dbReference type="ChEBI" id="CHEBI:140347"/>
        <dbReference type="EC" id="3.5.2.6"/>
    </reaction>
</comment>
<feature type="domain" description="Beta-lactamase class A catalytic" evidence="3">
    <location>
        <begin position="151"/>
        <end position="345"/>
    </location>
</feature>
<accession>A0ABU9ICV8</accession>
<feature type="chain" id="PRO_5046042009" evidence="2">
    <location>
        <begin position="25"/>
        <end position="433"/>
    </location>
</feature>
<dbReference type="PANTHER" id="PTHR35333:SF5">
    <property type="entry name" value="CONSERVED LIPOPROTEIN LPQF-RELATED"/>
    <property type="match status" value="1"/>
</dbReference>
<organism evidence="4 5">
    <name type="scientific">Aurantiacibacter gilvus</name>
    <dbReference type="NCBI Taxonomy" id="3139141"/>
    <lineage>
        <taxon>Bacteria</taxon>
        <taxon>Pseudomonadati</taxon>
        <taxon>Pseudomonadota</taxon>
        <taxon>Alphaproteobacteria</taxon>
        <taxon>Sphingomonadales</taxon>
        <taxon>Erythrobacteraceae</taxon>
        <taxon>Aurantiacibacter</taxon>
    </lineage>
</organism>
<dbReference type="InterPro" id="IPR045155">
    <property type="entry name" value="Beta-lactam_cat"/>
</dbReference>
<gene>
    <name evidence="4" type="ORF">AAEO60_06205</name>
</gene>
<dbReference type="Gene3D" id="3.40.710.10">
    <property type="entry name" value="DD-peptidase/beta-lactamase superfamily"/>
    <property type="match status" value="1"/>
</dbReference>
<dbReference type="PANTHER" id="PTHR35333">
    <property type="entry name" value="BETA-LACTAMASE"/>
    <property type="match status" value="1"/>
</dbReference>
<feature type="signal peptide" evidence="2">
    <location>
        <begin position="1"/>
        <end position="24"/>
    </location>
</feature>